<evidence type="ECO:0000259" key="1">
    <source>
        <dbReference type="PROSITE" id="PS50075"/>
    </source>
</evidence>
<accession>A0ABW4NQT3</accession>
<dbReference type="EMBL" id="JBHUFP010000001">
    <property type="protein sequence ID" value="MFD1804851.1"/>
    <property type="molecule type" value="Genomic_DNA"/>
</dbReference>
<dbReference type="Pfam" id="PF00550">
    <property type="entry name" value="PP-binding"/>
    <property type="match status" value="1"/>
</dbReference>
<dbReference type="InterPro" id="IPR036736">
    <property type="entry name" value="ACP-like_sf"/>
</dbReference>
<dbReference type="RefSeq" id="WP_101775650.1">
    <property type="nucleotide sequence ID" value="NZ_JAUNLA010000004.1"/>
</dbReference>
<dbReference type="SUPFAM" id="SSF47336">
    <property type="entry name" value="ACP-like"/>
    <property type="match status" value="1"/>
</dbReference>
<evidence type="ECO:0000313" key="2">
    <source>
        <dbReference type="EMBL" id="MFD1804851.1"/>
    </source>
</evidence>
<organism evidence="2 3">
    <name type="scientific">Pasteurella oralis</name>
    <dbReference type="NCBI Taxonomy" id="1071947"/>
    <lineage>
        <taxon>Bacteria</taxon>
        <taxon>Pseudomonadati</taxon>
        <taxon>Pseudomonadota</taxon>
        <taxon>Gammaproteobacteria</taxon>
        <taxon>Pasteurellales</taxon>
        <taxon>Pasteurellaceae</taxon>
        <taxon>Pasteurella</taxon>
    </lineage>
</organism>
<proteinExistence type="predicted"/>
<dbReference type="NCBIfam" id="NF003757">
    <property type="entry name" value="PRK05350.1"/>
    <property type="match status" value="1"/>
</dbReference>
<evidence type="ECO:0000313" key="3">
    <source>
        <dbReference type="Proteomes" id="UP001597420"/>
    </source>
</evidence>
<comment type="caution">
    <text evidence="2">The sequence shown here is derived from an EMBL/GenBank/DDBJ whole genome shotgun (WGS) entry which is preliminary data.</text>
</comment>
<dbReference type="Proteomes" id="UP001597420">
    <property type="component" value="Unassembled WGS sequence"/>
</dbReference>
<name>A0ABW4NQT3_9PAST</name>
<dbReference type="InterPro" id="IPR009081">
    <property type="entry name" value="PP-bd_ACP"/>
</dbReference>
<reference evidence="3" key="1">
    <citation type="journal article" date="2019" name="Int. J. Syst. Evol. Microbiol.">
        <title>The Global Catalogue of Microorganisms (GCM) 10K type strain sequencing project: providing services to taxonomists for standard genome sequencing and annotation.</title>
        <authorList>
            <consortium name="The Broad Institute Genomics Platform"/>
            <consortium name="The Broad Institute Genome Sequencing Center for Infectious Disease"/>
            <person name="Wu L."/>
            <person name="Ma J."/>
        </authorList>
    </citation>
    <scope>NUCLEOTIDE SEQUENCE [LARGE SCALE GENOMIC DNA]</scope>
    <source>
        <strain evidence="3">CCM 7950</strain>
    </source>
</reference>
<gene>
    <name evidence="2" type="ORF">ACFSAV_00415</name>
</gene>
<protein>
    <submittedName>
        <fullName evidence="2">Acyl carrier protein</fullName>
    </submittedName>
</protein>
<keyword evidence="3" id="KW-1185">Reference proteome</keyword>
<dbReference type="PROSITE" id="PS50075">
    <property type="entry name" value="CARRIER"/>
    <property type="match status" value="1"/>
</dbReference>
<feature type="domain" description="Carrier" evidence="1">
    <location>
        <begin position="1"/>
        <end position="79"/>
    </location>
</feature>
<sequence length="85" mass="9749">MTEQEIQKVLTDALVSLFEIDAAKITPETHLYQDLEIDSIDAIDLIDYIKRQTGYKLQAEDFRNVRTVKDVIEAVKKISVNDHSV</sequence>
<dbReference type="Gene3D" id="1.10.1200.10">
    <property type="entry name" value="ACP-like"/>
    <property type="match status" value="1"/>
</dbReference>